<sequence length="43" mass="4751">MGVCSHSNTKTEPKNNINKSRGTEHYLSELEGAELLVSCTMLQ</sequence>
<dbReference type="EMBL" id="GBXM01065688">
    <property type="protein sequence ID" value="JAH42889.1"/>
    <property type="molecule type" value="Transcribed_RNA"/>
</dbReference>
<feature type="region of interest" description="Disordered" evidence="1">
    <location>
        <begin position="1"/>
        <end position="23"/>
    </location>
</feature>
<proteinExistence type="predicted"/>
<evidence type="ECO:0000256" key="1">
    <source>
        <dbReference type="SAM" id="MobiDB-lite"/>
    </source>
</evidence>
<feature type="compositionally biased region" description="Polar residues" evidence="1">
    <location>
        <begin position="1"/>
        <end position="20"/>
    </location>
</feature>
<dbReference type="AlphaFoldDB" id="A0A0E9SNF8"/>
<name>A0A0E9SNF8_ANGAN</name>
<protein>
    <submittedName>
        <fullName evidence="2">Uncharacterized protein</fullName>
    </submittedName>
</protein>
<evidence type="ECO:0000313" key="2">
    <source>
        <dbReference type="EMBL" id="JAH42889.1"/>
    </source>
</evidence>
<accession>A0A0E9SNF8</accession>
<organism evidence="2">
    <name type="scientific">Anguilla anguilla</name>
    <name type="common">European freshwater eel</name>
    <name type="synonym">Muraena anguilla</name>
    <dbReference type="NCBI Taxonomy" id="7936"/>
    <lineage>
        <taxon>Eukaryota</taxon>
        <taxon>Metazoa</taxon>
        <taxon>Chordata</taxon>
        <taxon>Craniata</taxon>
        <taxon>Vertebrata</taxon>
        <taxon>Euteleostomi</taxon>
        <taxon>Actinopterygii</taxon>
        <taxon>Neopterygii</taxon>
        <taxon>Teleostei</taxon>
        <taxon>Anguilliformes</taxon>
        <taxon>Anguillidae</taxon>
        <taxon>Anguilla</taxon>
    </lineage>
</organism>
<reference evidence="2" key="2">
    <citation type="journal article" date="2015" name="Fish Shellfish Immunol.">
        <title>Early steps in the European eel (Anguilla anguilla)-Vibrio vulnificus interaction in the gills: Role of the RtxA13 toxin.</title>
        <authorList>
            <person name="Callol A."/>
            <person name="Pajuelo D."/>
            <person name="Ebbesson L."/>
            <person name="Teles M."/>
            <person name="MacKenzie S."/>
            <person name="Amaro C."/>
        </authorList>
    </citation>
    <scope>NUCLEOTIDE SEQUENCE</scope>
</reference>
<reference evidence="2" key="1">
    <citation type="submission" date="2014-11" db="EMBL/GenBank/DDBJ databases">
        <authorList>
            <person name="Amaro Gonzalez C."/>
        </authorList>
    </citation>
    <scope>NUCLEOTIDE SEQUENCE</scope>
</reference>